<dbReference type="AlphaFoldDB" id="A0A562WLH0"/>
<dbReference type="SUPFAM" id="SSF55874">
    <property type="entry name" value="ATPase domain of HSP90 chaperone/DNA topoisomerase II/histidine kinase"/>
    <property type="match status" value="1"/>
</dbReference>
<reference evidence="11 12" key="1">
    <citation type="submission" date="2019-07" db="EMBL/GenBank/DDBJ databases">
        <title>R&amp;d 2014.</title>
        <authorList>
            <person name="Klenk H.-P."/>
        </authorList>
    </citation>
    <scope>NUCLEOTIDE SEQUENCE [LARGE SCALE GENOMIC DNA]</scope>
    <source>
        <strain evidence="11 12">DSM 43912</strain>
    </source>
</reference>
<dbReference type="Gene3D" id="1.20.5.1930">
    <property type="match status" value="1"/>
</dbReference>
<organism evidence="11 12">
    <name type="scientific">Micromonospora sagamiensis</name>
    <dbReference type="NCBI Taxonomy" id="47875"/>
    <lineage>
        <taxon>Bacteria</taxon>
        <taxon>Bacillati</taxon>
        <taxon>Actinomycetota</taxon>
        <taxon>Actinomycetes</taxon>
        <taxon>Micromonosporales</taxon>
        <taxon>Micromonosporaceae</taxon>
        <taxon>Micromonospora</taxon>
    </lineage>
</organism>
<evidence type="ECO:0000256" key="5">
    <source>
        <dbReference type="ARBA" id="ARBA00022741"/>
    </source>
</evidence>
<keyword evidence="12" id="KW-1185">Reference proteome</keyword>
<dbReference type="RefSeq" id="WP_145819603.1">
    <property type="nucleotide sequence ID" value="NZ_AP023438.1"/>
</dbReference>
<keyword evidence="6 11" id="KW-0418">Kinase</keyword>
<evidence type="ECO:0000256" key="8">
    <source>
        <dbReference type="ARBA" id="ARBA00023012"/>
    </source>
</evidence>
<keyword evidence="9" id="KW-0812">Transmembrane</keyword>
<keyword evidence="3" id="KW-0597">Phosphoprotein</keyword>
<evidence type="ECO:0000256" key="3">
    <source>
        <dbReference type="ARBA" id="ARBA00022553"/>
    </source>
</evidence>
<proteinExistence type="predicted"/>
<keyword evidence="8" id="KW-0902">Two-component regulatory system</keyword>
<dbReference type="PANTHER" id="PTHR24421">
    <property type="entry name" value="NITRATE/NITRITE SENSOR PROTEIN NARX-RELATED"/>
    <property type="match status" value="1"/>
</dbReference>
<dbReference type="GO" id="GO:0016020">
    <property type="term" value="C:membrane"/>
    <property type="evidence" value="ECO:0007669"/>
    <property type="project" value="InterPro"/>
</dbReference>
<feature type="transmembrane region" description="Helical" evidence="9">
    <location>
        <begin position="96"/>
        <end position="123"/>
    </location>
</feature>
<dbReference type="CDD" id="cd16917">
    <property type="entry name" value="HATPase_UhpB-NarQ-NarX-like"/>
    <property type="match status" value="1"/>
</dbReference>
<keyword evidence="4" id="KW-0808">Transferase</keyword>
<feature type="domain" description="Signal transduction histidine kinase subgroup 3 dimerisation and phosphoacceptor" evidence="10">
    <location>
        <begin position="210"/>
        <end position="274"/>
    </location>
</feature>
<evidence type="ECO:0000256" key="4">
    <source>
        <dbReference type="ARBA" id="ARBA00022679"/>
    </source>
</evidence>
<evidence type="ECO:0000256" key="6">
    <source>
        <dbReference type="ARBA" id="ARBA00022777"/>
    </source>
</evidence>
<name>A0A562WLH0_9ACTN</name>
<evidence type="ECO:0000256" key="2">
    <source>
        <dbReference type="ARBA" id="ARBA00012438"/>
    </source>
</evidence>
<evidence type="ECO:0000256" key="9">
    <source>
        <dbReference type="SAM" id="Phobius"/>
    </source>
</evidence>
<sequence>MSSTAVVPDHPWLLPGALTSAPGAVRRHPRRTTRDWLVDVLCCLISLGWVLLATADALAARPEFATPLPYRWMVPADAVLGLAVTGLLWVRRRWPVGLAVVTLPLTFFSLAGAVPLLIVYFTVVVHRRTAVALTFTAVGMGPNLVFSHLRPDPHLSYWQTTAWGVAISLTVLAWGMFVRARRQLVVSLRERAERAEAEQQLRVTQARQVERTRIAREMHDVLAHRISLLSLHAGALEYRPDAPTEEVVRAAGVIRSSAHAALQDLREVIGVLRAEPCDVEPERPQPTLGDVPALVDESRTAGVRVDLRDRVDRAGEVPPAVGRSAYRIVQEGLTNARKHAPGAAISVDLAGGPGEGLTVEIRNRWPLGERPDPQIPGTGTGLVGIAERVHLAGGRLTHGRDTSGDFRLAAWLPWQPA</sequence>
<dbReference type="OrthoDB" id="227596at2"/>
<dbReference type="Pfam" id="PF07730">
    <property type="entry name" value="HisKA_3"/>
    <property type="match status" value="1"/>
</dbReference>
<keyword evidence="9" id="KW-1133">Transmembrane helix</keyword>
<evidence type="ECO:0000313" key="12">
    <source>
        <dbReference type="Proteomes" id="UP000319728"/>
    </source>
</evidence>
<dbReference type="EMBL" id="VLLP01000001">
    <property type="protein sequence ID" value="TWJ31038.1"/>
    <property type="molecule type" value="Genomic_DNA"/>
</dbReference>
<feature type="transmembrane region" description="Helical" evidence="9">
    <location>
        <begin position="130"/>
        <end position="149"/>
    </location>
</feature>
<dbReference type="GO" id="GO:0005524">
    <property type="term" value="F:ATP binding"/>
    <property type="evidence" value="ECO:0007669"/>
    <property type="project" value="UniProtKB-KW"/>
</dbReference>
<keyword evidence="9" id="KW-0472">Membrane</keyword>
<evidence type="ECO:0000259" key="10">
    <source>
        <dbReference type="Pfam" id="PF07730"/>
    </source>
</evidence>
<keyword evidence="5" id="KW-0547">Nucleotide-binding</keyword>
<comment type="caution">
    <text evidence="11">The sequence shown here is derived from an EMBL/GenBank/DDBJ whole genome shotgun (WGS) entry which is preliminary data.</text>
</comment>
<evidence type="ECO:0000313" key="11">
    <source>
        <dbReference type="EMBL" id="TWJ31038.1"/>
    </source>
</evidence>
<dbReference type="GO" id="GO:0046983">
    <property type="term" value="F:protein dimerization activity"/>
    <property type="evidence" value="ECO:0007669"/>
    <property type="project" value="InterPro"/>
</dbReference>
<protein>
    <recommendedName>
        <fullName evidence="2">histidine kinase</fullName>
        <ecNumber evidence="2">2.7.13.3</ecNumber>
    </recommendedName>
</protein>
<evidence type="ECO:0000256" key="7">
    <source>
        <dbReference type="ARBA" id="ARBA00022840"/>
    </source>
</evidence>
<dbReference type="PANTHER" id="PTHR24421:SF10">
    <property type="entry name" value="NITRATE_NITRITE SENSOR PROTEIN NARQ"/>
    <property type="match status" value="1"/>
</dbReference>
<evidence type="ECO:0000256" key="1">
    <source>
        <dbReference type="ARBA" id="ARBA00000085"/>
    </source>
</evidence>
<gene>
    <name evidence="11" type="ORF">JD81_04590</name>
</gene>
<feature type="transmembrane region" description="Helical" evidence="9">
    <location>
        <begin position="72"/>
        <end position="90"/>
    </location>
</feature>
<feature type="transmembrane region" description="Helical" evidence="9">
    <location>
        <begin position="161"/>
        <end position="180"/>
    </location>
</feature>
<feature type="transmembrane region" description="Helical" evidence="9">
    <location>
        <begin position="36"/>
        <end position="60"/>
    </location>
</feature>
<comment type="catalytic activity">
    <reaction evidence="1">
        <text>ATP + protein L-histidine = ADP + protein N-phospho-L-histidine.</text>
        <dbReference type="EC" id="2.7.13.3"/>
    </reaction>
</comment>
<dbReference type="GO" id="GO:0000155">
    <property type="term" value="F:phosphorelay sensor kinase activity"/>
    <property type="evidence" value="ECO:0007669"/>
    <property type="project" value="InterPro"/>
</dbReference>
<dbReference type="InterPro" id="IPR011712">
    <property type="entry name" value="Sig_transdc_His_kin_sub3_dim/P"/>
</dbReference>
<accession>A0A562WLH0</accession>
<dbReference type="InterPro" id="IPR050482">
    <property type="entry name" value="Sensor_HK_TwoCompSys"/>
</dbReference>
<dbReference type="Proteomes" id="UP000319728">
    <property type="component" value="Unassembled WGS sequence"/>
</dbReference>
<dbReference type="InterPro" id="IPR036890">
    <property type="entry name" value="HATPase_C_sf"/>
</dbReference>
<keyword evidence="7" id="KW-0067">ATP-binding</keyword>
<dbReference type="EC" id="2.7.13.3" evidence="2"/>
<dbReference type="Gene3D" id="3.30.565.10">
    <property type="entry name" value="Histidine kinase-like ATPase, C-terminal domain"/>
    <property type="match status" value="1"/>
</dbReference>